<name>A0ACC3MZR9_9PEZI</name>
<evidence type="ECO:0000313" key="1">
    <source>
        <dbReference type="EMBL" id="KAK3706607.1"/>
    </source>
</evidence>
<keyword evidence="2" id="KW-1185">Reference proteome</keyword>
<dbReference type="EMBL" id="JAUTXU010000118">
    <property type="protein sequence ID" value="KAK3706607.1"/>
    <property type="molecule type" value="Genomic_DNA"/>
</dbReference>
<comment type="caution">
    <text evidence="1">The sequence shown here is derived from an EMBL/GenBank/DDBJ whole genome shotgun (WGS) entry which is preliminary data.</text>
</comment>
<evidence type="ECO:0000313" key="2">
    <source>
        <dbReference type="Proteomes" id="UP001281147"/>
    </source>
</evidence>
<sequence length="344" mass="38334">MTSWLTKQRKQTLWDLSSEAGLKQVDDLRKDELVENLDTYLRANATRLSRNATFEPYYGTRRTPYKARSSSAAGAISEDGEVKSVVKARGRRTTQVKQDVDDNKYHAEYSPRAVVPASTTTIARTPGRPRKQPQLPASPADVADEVEYATGQMYAGIDSLYERSGIPDKVDSIRAACSSVVGVQMTFLLLEALALQRQLLGWTYAGVSLPSVSILGFKTWAIPLYVPDFFHLLTAEFWSTSLLWTSTSVVIPIIFAYFYNLSTRDVKRHGTVVTMARYRADPLIFSVAKALTTIVVYEREYTFGLFDSATRANINDAVFLGFRGMLLGSYVGVIAALYEAAQRK</sequence>
<organism evidence="1 2">
    <name type="scientific">Vermiconidia calcicola</name>
    <dbReference type="NCBI Taxonomy" id="1690605"/>
    <lineage>
        <taxon>Eukaryota</taxon>
        <taxon>Fungi</taxon>
        <taxon>Dikarya</taxon>
        <taxon>Ascomycota</taxon>
        <taxon>Pezizomycotina</taxon>
        <taxon>Dothideomycetes</taxon>
        <taxon>Dothideomycetidae</taxon>
        <taxon>Mycosphaerellales</taxon>
        <taxon>Extremaceae</taxon>
        <taxon>Vermiconidia</taxon>
    </lineage>
</organism>
<reference evidence="1" key="1">
    <citation type="submission" date="2023-07" db="EMBL/GenBank/DDBJ databases">
        <title>Black Yeasts Isolated from many extreme environments.</title>
        <authorList>
            <person name="Coleine C."/>
            <person name="Stajich J.E."/>
            <person name="Selbmann L."/>
        </authorList>
    </citation>
    <scope>NUCLEOTIDE SEQUENCE</scope>
    <source>
        <strain evidence="1">CCFEE 5714</strain>
    </source>
</reference>
<accession>A0ACC3MZR9</accession>
<dbReference type="Proteomes" id="UP001281147">
    <property type="component" value="Unassembled WGS sequence"/>
</dbReference>
<gene>
    <name evidence="1" type="ORF">LTR37_012616</name>
</gene>
<proteinExistence type="predicted"/>
<protein>
    <submittedName>
        <fullName evidence="1">Uncharacterized protein</fullName>
    </submittedName>
</protein>